<feature type="compositionally biased region" description="Polar residues" evidence="1">
    <location>
        <begin position="774"/>
        <end position="785"/>
    </location>
</feature>
<proteinExistence type="predicted"/>
<comment type="caution">
    <text evidence="2">The sequence shown here is derived from an EMBL/GenBank/DDBJ whole genome shotgun (WGS) entry which is preliminary data.</text>
</comment>
<feature type="region of interest" description="Disordered" evidence="1">
    <location>
        <begin position="748"/>
        <end position="792"/>
    </location>
</feature>
<dbReference type="AlphaFoldDB" id="A0A8H6M8P1"/>
<evidence type="ECO:0000256" key="1">
    <source>
        <dbReference type="SAM" id="MobiDB-lite"/>
    </source>
</evidence>
<feature type="compositionally biased region" description="Basic and acidic residues" evidence="1">
    <location>
        <begin position="1197"/>
        <end position="1210"/>
    </location>
</feature>
<accession>A0A8H6M8P1</accession>
<feature type="region of interest" description="Disordered" evidence="1">
    <location>
        <begin position="1"/>
        <end position="35"/>
    </location>
</feature>
<dbReference type="Proteomes" id="UP000521943">
    <property type="component" value="Unassembled WGS sequence"/>
</dbReference>
<dbReference type="Pfam" id="PF18759">
    <property type="entry name" value="Plavaka"/>
    <property type="match status" value="1"/>
</dbReference>
<feature type="compositionally biased region" description="Polar residues" evidence="1">
    <location>
        <begin position="21"/>
        <end position="31"/>
    </location>
</feature>
<dbReference type="EMBL" id="JACGCI010000014">
    <property type="protein sequence ID" value="KAF6759978.1"/>
    <property type="molecule type" value="Genomic_DNA"/>
</dbReference>
<gene>
    <name evidence="2" type="ORF">DFP72DRAFT_1004786</name>
</gene>
<reference evidence="2 3" key="1">
    <citation type="submission" date="2020-07" db="EMBL/GenBank/DDBJ databases">
        <title>Comparative genomics of pyrophilous fungi reveals a link between fire events and developmental genes.</title>
        <authorList>
            <consortium name="DOE Joint Genome Institute"/>
            <person name="Steindorff A.S."/>
            <person name="Carver A."/>
            <person name="Calhoun S."/>
            <person name="Stillman K."/>
            <person name="Liu H."/>
            <person name="Lipzen A."/>
            <person name="Pangilinan J."/>
            <person name="Labutti K."/>
            <person name="Bruns T.D."/>
            <person name="Grigoriev I.V."/>
        </authorList>
    </citation>
    <scope>NUCLEOTIDE SEQUENCE [LARGE SCALE GENOMIC DNA]</scope>
    <source>
        <strain evidence="2 3">CBS 144469</strain>
    </source>
</reference>
<evidence type="ECO:0000313" key="3">
    <source>
        <dbReference type="Proteomes" id="UP000521943"/>
    </source>
</evidence>
<evidence type="ECO:0000313" key="2">
    <source>
        <dbReference type="EMBL" id="KAF6759978.1"/>
    </source>
</evidence>
<dbReference type="OrthoDB" id="2687259at2759"/>
<feature type="compositionally biased region" description="Basic and acidic residues" evidence="1">
    <location>
        <begin position="748"/>
        <end position="760"/>
    </location>
</feature>
<protein>
    <submittedName>
        <fullName evidence="2">Uncharacterized protein</fullName>
    </submittedName>
</protein>
<feature type="compositionally biased region" description="Acidic residues" evidence="1">
    <location>
        <begin position="1227"/>
        <end position="1266"/>
    </location>
</feature>
<sequence length="1266" mass="144891">MGRKRKQPAWLDEDNLDVDMPSSSSISTRMQPQAEPPIATVPSALAAVAPAAVAANSVAEVLGRGHRIKTISCRVAPSTDFQPSTPAALPKSLFKPVFPEPPPPKPAVVPPAEPLPTEALLQPIKYHSVYSQCSSFGLYKHYQVPQSEVVPHDPDSCVTPEDLRDKQTLPFEITAQLPGSSALHPFPNLSSFRLGEWYWSDEHEKSQKSFQHLVDIITDPAFKSEDIREANWRKINDKLAESQYDDDSAGDGGKWTDDGVSWVTRPSLTIPIPFPQQSLKPGIHSYTAPGFRYRPLVPIIKAKLECPTAQEHLHTMGFDLRWCPGEGKEDVRTYGEMYTSRAFIQAYEELQRSPKEPNCDLPRLVIGLMFASDATMLANFGVARVWPLYLFFANDSKHRRSMPSEKLFETVAYFEKLPDDFKDFFIQHTGQKKLTKAHEALFTHCQREFFHEQWKCILDSEFVHAYCHGIVVECYDGKKRRFYPRILTYSADYPEKILLASIKNLGGYPCPRCEIRKVDIPAMGQKRDLKKRIRQRRTDNQARREQVQKARNLIYNEKRSILSAGVEGQLSQGSLVATDNAFSQRLSAHGFDLFPMLVVDILHEVEIGVWKALFIHLLRLLEATDKGLSNTLDKRYRDMPTFGKDTIRRFVTNVSEMKQFAARDFEDLLQCAIPAFEGLLPEPHNRHVMALLFIFAEWHGLAKLRLHTDHTLTLLECQTVSLGEAMRRFVNETCTAIATSELKREYQARKRREASAEKKQSPVAANPRKKRKLNSGSAEPSANNDTLEDDIGDGLRAKTLNLETYKYHSLGDVAPTIRMFGTTDSYSTQIPERFHRYPKMHYKRTSKKSVNKQLSRIQMRQARIRTLRKQVIPEQEEGYIDEDSHMHPYFIGKSQNNPVSLPAFVQTKRNDLAVKGFIPRLKAHLLPRVYQLLLREELKTEGTHGARLQQLQTMLESCSSSTSSSEVDRVFFHSDRIYRHQLLHINYTSYNVRRETDIINPKTSRRYIMCLRQPDNEDEETSPHRYVYAQVLGVYHANIIYRGTCATDLRRRRFDFLWVRWFDFLQKSPSTRALDRLQIRPLSHPEAVGFLDPADVMRASYIAPRFSLGKRYSSEDTGRIVSKLANDQSDWREYYVNRFVDRDMLMRHHWGLGIGHIYSHKDAPSAVESMPTDQDSENEPDSEPIQQASVLPDISAEPEKDEAAENKDADSDVVGDDALGHEHSLDDIEGQELDVSEPREDEQEEAEDYEGDDIQLPEDVEDSDPE</sequence>
<feature type="region of interest" description="Disordered" evidence="1">
    <location>
        <begin position="1163"/>
        <end position="1266"/>
    </location>
</feature>
<keyword evidence="3" id="KW-1185">Reference proteome</keyword>
<organism evidence="2 3">
    <name type="scientific">Ephemerocybe angulata</name>
    <dbReference type="NCBI Taxonomy" id="980116"/>
    <lineage>
        <taxon>Eukaryota</taxon>
        <taxon>Fungi</taxon>
        <taxon>Dikarya</taxon>
        <taxon>Basidiomycota</taxon>
        <taxon>Agaricomycotina</taxon>
        <taxon>Agaricomycetes</taxon>
        <taxon>Agaricomycetidae</taxon>
        <taxon>Agaricales</taxon>
        <taxon>Agaricineae</taxon>
        <taxon>Psathyrellaceae</taxon>
        <taxon>Ephemerocybe</taxon>
    </lineage>
</organism>
<dbReference type="InterPro" id="IPR041078">
    <property type="entry name" value="Plavaka"/>
</dbReference>
<name>A0A8H6M8P1_9AGAR</name>